<name>A0A6J5LI29_9CAUD</name>
<gene>
    <name evidence="3" type="ORF">UFOVP269_28</name>
    <name evidence="2" type="ORF">UFOVP98_42</name>
</gene>
<proteinExistence type="predicted"/>
<accession>A0A6J5LI29</accession>
<dbReference type="EMBL" id="LR796217">
    <property type="protein sequence ID" value="CAB4127801.1"/>
    <property type="molecule type" value="Genomic_DNA"/>
</dbReference>
<reference evidence="3" key="1">
    <citation type="submission" date="2020-04" db="EMBL/GenBank/DDBJ databases">
        <authorList>
            <person name="Chiriac C."/>
            <person name="Salcher M."/>
            <person name="Ghai R."/>
            <person name="Kavagutti S V."/>
        </authorList>
    </citation>
    <scope>NUCLEOTIDE SEQUENCE</scope>
</reference>
<evidence type="ECO:0000313" key="3">
    <source>
        <dbReference type="EMBL" id="CAB4134254.1"/>
    </source>
</evidence>
<evidence type="ECO:0000256" key="1">
    <source>
        <dbReference type="SAM" id="MobiDB-lite"/>
    </source>
</evidence>
<dbReference type="EMBL" id="LR796283">
    <property type="protein sequence ID" value="CAB4134254.1"/>
    <property type="molecule type" value="Genomic_DNA"/>
</dbReference>
<organism evidence="3">
    <name type="scientific">uncultured Caudovirales phage</name>
    <dbReference type="NCBI Taxonomy" id="2100421"/>
    <lineage>
        <taxon>Viruses</taxon>
        <taxon>Duplodnaviria</taxon>
        <taxon>Heunggongvirae</taxon>
        <taxon>Uroviricota</taxon>
        <taxon>Caudoviricetes</taxon>
        <taxon>Peduoviridae</taxon>
        <taxon>Maltschvirus</taxon>
        <taxon>Maltschvirus maltsch</taxon>
    </lineage>
</organism>
<evidence type="ECO:0000313" key="2">
    <source>
        <dbReference type="EMBL" id="CAB4127801.1"/>
    </source>
</evidence>
<sequence length="64" mass="7503">MSLNHEKIREAVESHKRMTGHDVKYHDGGAEKASESEKRAAIRDQVIMDMHKNSFRNSRLRYGY</sequence>
<protein>
    <submittedName>
        <fullName evidence="3">Uncharacterized protein</fullName>
    </submittedName>
</protein>
<feature type="region of interest" description="Disordered" evidence="1">
    <location>
        <begin position="1"/>
        <end position="37"/>
    </location>
</feature>